<reference evidence="1" key="1">
    <citation type="submission" date="2019-12" db="EMBL/GenBank/DDBJ databases">
        <title>Genome sequencing and annotation of Brassica cretica.</title>
        <authorList>
            <person name="Studholme D.J."/>
            <person name="Sarris P.F."/>
        </authorList>
    </citation>
    <scope>NUCLEOTIDE SEQUENCE</scope>
    <source>
        <strain evidence="1">PFS-001/15</strain>
        <tissue evidence="1">Leaf</tissue>
    </source>
</reference>
<dbReference type="Gene3D" id="2.40.70.10">
    <property type="entry name" value="Acid Proteases"/>
    <property type="match status" value="1"/>
</dbReference>
<dbReference type="PANTHER" id="PTHR33067:SF31">
    <property type="entry name" value="RNA-DIRECTED DNA POLYMERASE"/>
    <property type="match status" value="1"/>
</dbReference>
<proteinExistence type="predicted"/>
<evidence type="ECO:0008006" key="3">
    <source>
        <dbReference type="Google" id="ProtNLM"/>
    </source>
</evidence>
<dbReference type="Proteomes" id="UP000712281">
    <property type="component" value="Unassembled WGS sequence"/>
</dbReference>
<sequence length="231" mass="25759">MIPCCIHDHDLPTALCETGSAVSIMAIDTAELLGLKMEPSQDSFTFVDNSKAYSASMIKNVKVEIGDCTVPVDFHVVEIKSGKTSSLIFGRAFMATVGAVCDLKKNKMCLTNVEERVFFDHVDKKKTSPSVDIQPAESVDRLPRESIDIQPSTSIDTVQILEHTETQKYKFGGRIMKRKKKMKRNVDADILSLVPSQCQEESLEYRVHCIGGQEPFTKVRVLCDLDLRDKG</sequence>
<dbReference type="AlphaFoldDB" id="A0A8S9HFQ3"/>
<comment type="caution">
    <text evidence="1">The sequence shown here is derived from an EMBL/GenBank/DDBJ whole genome shotgun (WGS) entry which is preliminary data.</text>
</comment>
<dbReference type="PANTHER" id="PTHR33067">
    <property type="entry name" value="RNA-DIRECTED DNA POLYMERASE-RELATED"/>
    <property type="match status" value="1"/>
</dbReference>
<name>A0A8S9HFQ3_BRACR</name>
<gene>
    <name evidence="1" type="ORF">F2Q68_00016522</name>
</gene>
<organism evidence="1 2">
    <name type="scientific">Brassica cretica</name>
    <name type="common">Mustard</name>
    <dbReference type="NCBI Taxonomy" id="69181"/>
    <lineage>
        <taxon>Eukaryota</taxon>
        <taxon>Viridiplantae</taxon>
        <taxon>Streptophyta</taxon>
        <taxon>Embryophyta</taxon>
        <taxon>Tracheophyta</taxon>
        <taxon>Spermatophyta</taxon>
        <taxon>Magnoliopsida</taxon>
        <taxon>eudicotyledons</taxon>
        <taxon>Gunneridae</taxon>
        <taxon>Pentapetalae</taxon>
        <taxon>rosids</taxon>
        <taxon>malvids</taxon>
        <taxon>Brassicales</taxon>
        <taxon>Brassicaceae</taxon>
        <taxon>Brassiceae</taxon>
        <taxon>Brassica</taxon>
    </lineage>
</organism>
<dbReference type="EMBL" id="QGKW02001940">
    <property type="protein sequence ID" value="KAF2557265.1"/>
    <property type="molecule type" value="Genomic_DNA"/>
</dbReference>
<dbReference type="InterPro" id="IPR021109">
    <property type="entry name" value="Peptidase_aspartic_dom_sf"/>
</dbReference>
<evidence type="ECO:0000313" key="1">
    <source>
        <dbReference type="EMBL" id="KAF2557265.1"/>
    </source>
</evidence>
<accession>A0A8S9HFQ3</accession>
<evidence type="ECO:0000313" key="2">
    <source>
        <dbReference type="Proteomes" id="UP000712281"/>
    </source>
</evidence>
<protein>
    <recommendedName>
        <fullName evidence="3">Aspartic peptidase DDI1-type domain-containing protein</fullName>
    </recommendedName>
</protein>
<dbReference type="CDD" id="cd00303">
    <property type="entry name" value="retropepsin_like"/>
    <property type="match status" value="1"/>
</dbReference>